<comment type="caution">
    <text evidence="1">The sequence shown here is derived from an EMBL/GenBank/DDBJ whole genome shotgun (WGS) entry which is preliminary data.</text>
</comment>
<dbReference type="OrthoDB" id="1906227at2759"/>
<gene>
    <name evidence="1" type="ORF">SHERM_09140</name>
</gene>
<dbReference type="AlphaFoldDB" id="A0A9N7P1I8"/>
<dbReference type="InterPro" id="IPR044951">
    <property type="entry name" value="SPC24-like"/>
</dbReference>
<sequence>MISGEEEIQTIEKLEQDELRAQMKLSMYASVTNIIPYFNNLSKICGYIVARDKKVVEKFEFDQSEITSFDTCNDIWKMLEL</sequence>
<keyword evidence="2" id="KW-1185">Reference proteome</keyword>
<dbReference type="PANTHER" id="PTHR35730">
    <property type="entry name" value="KINETOCHORE PROTEIN SPC24 HOMOLOG-RELATED"/>
    <property type="match status" value="1"/>
</dbReference>
<dbReference type="PANTHER" id="PTHR35730:SF2">
    <property type="entry name" value="KINETOCHORE PROTEIN SPC24 HOMOLOG-RELATED"/>
    <property type="match status" value="1"/>
</dbReference>
<organism evidence="1 2">
    <name type="scientific">Striga hermonthica</name>
    <name type="common">Purple witchweed</name>
    <name type="synonym">Buchnera hermonthica</name>
    <dbReference type="NCBI Taxonomy" id="68872"/>
    <lineage>
        <taxon>Eukaryota</taxon>
        <taxon>Viridiplantae</taxon>
        <taxon>Streptophyta</taxon>
        <taxon>Embryophyta</taxon>
        <taxon>Tracheophyta</taxon>
        <taxon>Spermatophyta</taxon>
        <taxon>Magnoliopsida</taxon>
        <taxon>eudicotyledons</taxon>
        <taxon>Gunneridae</taxon>
        <taxon>Pentapetalae</taxon>
        <taxon>asterids</taxon>
        <taxon>lamiids</taxon>
        <taxon>Lamiales</taxon>
        <taxon>Orobanchaceae</taxon>
        <taxon>Buchnereae</taxon>
        <taxon>Striga</taxon>
    </lineage>
</organism>
<dbReference type="Gene3D" id="3.30.160.570">
    <property type="entry name" value="Ncd80 complex, Spc24 subunit"/>
    <property type="match status" value="1"/>
</dbReference>
<proteinExistence type="predicted"/>
<evidence type="ECO:0000313" key="2">
    <source>
        <dbReference type="Proteomes" id="UP001153555"/>
    </source>
</evidence>
<dbReference type="GO" id="GO:0051983">
    <property type="term" value="P:regulation of chromosome segregation"/>
    <property type="evidence" value="ECO:0007669"/>
    <property type="project" value="InterPro"/>
</dbReference>
<accession>A0A9N7P1I8</accession>
<reference evidence="1" key="1">
    <citation type="submission" date="2019-12" db="EMBL/GenBank/DDBJ databases">
        <authorList>
            <person name="Scholes J."/>
        </authorList>
    </citation>
    <scope>NUCLEOTIDE SEQUENCE</scope>
</reference>
<dbReference type="EMBL" id="CACSLK010035018">
    <property type="protein sequence ID" value="CAA0843366.1"/>
    <property type="molecule type" value="Genomic_DNA"/>
</dbReference>
<name>A0A9N7P1I8_STRHE</name>
<dbReference type="Proteomes" id="UP001153555">
    <property type="component" value="Unassembled WGS sequence"/>
</dbReference>
<protein>
    <submittedName>
        <fullName evidence="1">Uncharacterized protein</fullName>
    </submittedName>
</protein>
<evidence type="ECO:0000313" key="1">
    <source>
        <dbReference type="EMBL" id="CAA0843366.1"/>
    </source>
</evidence>